<dbReference type="InterPro" id="IPR006131">
    <property type="entry name" value="Asp_carbamoyltransf_Asp/Orn-bd"/>
</dbReference>
<organism evidence="5 6">
    <name type="scientific">Clostridium innocuum</name>
    <dbReference type="NCBI Taxonomy" id="1522"/>
    <lineage>
        <taxon>Bacteria</taxon>
        <taxon>Bacillati</taxon>
        <taxon>Bacillota</taxon>
        <taxon>Clostridia</taxon>
        <taxon>Eubacteriales</taxon>
        <taxon>Clostridiaceae</taxon>
        <taxon>Clostridium</taxon>
    </lineage>
</organism>
<gene>
    <name evidence="5" type="ORF">DXA38_18300</name>
</gene>
<sequence length="276" mass="31842">MRELIRLTDYSKSDIYEIFEIADDLLKGKYKNFFKGKTVVMFFPNTSIRTRVTFEKGVYLLGGQAVLFPTETLDKKEDLQDVFGYLSNWADVLVIRHKDIHVLEKIARYSSVPVINAMTDVNHPCEIISDLYALSKIRDNFIKDKFLFCGENKNIGYAWKEASEVMGFDLEQCCGEGYEMEGIVTHHDIEKAILGKDIICTDSLPATMLEHFKKCKVTTQVMKKANKGAVLNPCPPFYRGEEISDDIIESEFFVGYEFKKYLLYVQQAIMMYCLVR</sequence>
<evidence type="ECO:0000259" key="4">
    <source>
        <dbReference type="Pfam" id="PF02729"/>
    </source>
</evidence>
<dbReference type="GO" id="GO:0042450">
    <property type="term" value="P:L-arginine biosynthetic process via ornithine"/>
    <property type="evidence" value="ECO:0007669"/>
    <property type="project" value="TreeGrafter"/>
</dbReference>
<dbReference type="PANTHER" id="PTHR45753">
    <property type="entry name" value="ORNITHINE CARBAMOYLTRANSFERASE, MITOCHONDRIAL"/>
    <property type="match status" value="1"/>
</dbReference>
<evidence type="ECO:0000313" key="5">
    <source>
        <dbReference type="EMBL" id="RGC11383.1"/>
    </source>
</evidence>
<keyword evidence="1 2" id="KW-0808">Transferase</keyword>
<dbReference type="InterPro" id="IPR036901">
    <property type="entry name" value="Asp/Orn_carbamoylTrfase_sf"/>
</dbReference>
<protein>
    <submittedName>
        <fullName evidence="5">Peptide transporter</fullName>
    </submittedName>
</protein>
<dbReference type="InterPro" id="IPR006132">
    <property type="entry name" value="Asp/Orn_carbamoyltranf_P-bd"/>
</dbReference>
<dbReference type="Proteomes" id="UP000260025">
    <property type="component" value="Unassembled WGS sequence"/>
</dbReference>
<dbReference type="Pfam" id="PF02729">
    <property type="entry name" value="OTCace_N"/>
    <property type="match status" value="1"/>
</dbReference>
<evidence type="ECO:0000256" key="2">
    <source>
        <dbReference type="RuleBase" id="RU003634"/>
    </source>
</evidence>
<dbReference type="GO" id="GO:0019240">
    <property type="term" value="P:citrulline biosynthetic process"/>
    <property type="evidence" value="ECO:0007669"/>
    <property type="project" value="TreeGrafter"/>
</dbReference>
<proteinExistence type="inferred from homology"/>
<dbReference type="PRINTS" id="PR00100">
    <property type="entry name" value="AOTCASE"/>
</dbReference>
<dbReference type="SUPFAM" id="SSF53671">
    <property type="entry name" value="Aspartate/ornithine carbamoyltransferase"/>
    <property type="match status" value="1"/>
</dbReference>
<name>A0A3E2VKX6_CLOIN</name>
<comment type="caution">
    <text evidence="5">The sequence shown here is derived from an EMBL/GenBank/DDBJ whole genome shotgun (WGS) entry which is preliminary data.</text>
</comment>
<accession>A0A3E2VKX6</accession>
<dbReference type="PRINTS" id="PR00102">
    <property type="entry name" value="OTCASE"/>
</dbReference>
<dbReference type="InterPro" id="IPR006130">
    <property type="entry name" value="Asp/Orn_carbamoylTrfase"/>
</dbReference>
<dbReference type="PANTHER" id="PTHR45753:SF3">
    <property type="entry name" value="ORNITHINE TRANSCARBAMYLASE, MITOCHONDRIAL"/>
    <property type="match status" value="1"/>
</dbReference>
<evidence type="ECO:0000256" key="1">
    <source>
        <dbReference type="ARBA" id="ARBA00022679"/>
    </source>
</evidence>
<dbReference type="GO" id="GO:0016597">
    <property type="term" value="F:amino acid binding"/>
    <property type="evidence" value="ECO:0007669"/>
    <property type="project" value="InterPro"/>
</dbReference>
<reference evidence="5 6" key="1">
    <citation type="submission" date="2018-08" db="EMBL/GenBank/DDBJ databases">
        <title>A genome reference for cultivated species of the human gut microbiota.</title>
        <authorList>
            <person name="Zou Y."/>
            <person name="Xue W."/>
            <person name="Luo G."/>
        </authorList>
    </citation>
    <scope>NUCLEOTIDE SEQUENCE [LARGE SCALE GENOMIC DNA]</scope>
    <source>
        <strain evidence="5 6">OF01-2LB</strain>
    </source>
</reference>
<feature type="domain" description="Aspartate/ornithine carbamoyltransferase carbamoyl-P binding" evidence="4">
    <location>
        <begin position="2"/>
        <end position="134"/>
    </location>
</feature>
<feature type="domain" description="Aspartate/ornithine carbamoyltransferase Asp/Orn-binding" evidence="3">
    <location>
        <begin position="154"/>
        <end position="272"/>
    </location>
</feature>
<dbReference type="AlphaFoldDB" id="A0A3E2VKX6"/>
<dbReference type="Gene3D" id="3.40.50.1370">
    <property type="entry name" value="Aspartate/ornithine carbamoyltransferase"/>
    <property type="match status" value="2"/>
</dbReference>
<dbReference type="InterPro" id="IPR002292">
    <property type="entry name" value="Orn/put_carbamltrans"/>
</dbReference>
<dbReference type="Pfam" id="PF00185">
    <property type="entry name" value="OTCace"/>
    <property type="match status" value="1"/>
</dbReference>
<evidence type="ECO:0000313" key="6">
    <source>
        <dbReference type="Proteomes" id="UP000260025"/>
    </source>
</evidence>
<dbReference type="GO" id="GO:0004585">
    <property type="term" value="F:ornithine carbamoyltransferase activity"/>
    <property type="evidence" value="ECO:0007669"/>
    <property type="project" value="UniProtKB-ARBA"/>
</dbReference>
<comment type="similarity">
    <text evidence="2">Belongs to the aspartate/ornithine carbamoyltransferase superfamily.</text>
</comment>
<evidence type="ECO:0000259" key="3">
    <source>
        <dbReference type="Pfam" id="PF00185"/>
    </source>
</evidence>
<dbReference type="EMBL" id="QVEV01000037">
    <property type="protein sequence ID" value="RGC11383.1"/>
    <property type="molecule type" value="Genomic_DNA"/>
</dbReference>
<dbReference type="OrthoDB" id="9802587at2"/>